<keyword evidence="11" id="KW-1185">Reference proteome</keyword>
<dbReference type="Proteomes" id="UP000461585">
    <property type="component" value="Unassembled WGS sequence"/>
</dbReference>
<dbReference type="AlphaFoldDB" id="A0A7X5HVV0"/>
<keyword evidence="10" id="KW-0489">Methyltransferase</keyword>
<evidence type="ECO:0000313" key="11">
    <source>
        <dbReference type="Proteomes" id="UP000461585"/>
    </source>
</evidence>
<dbReference type="EMBL" id="JAAEEH010000016">
    <property type="protein sequence ID" value="NDL67569.1"/>
    <property type="molecule type" value="Genomic_DNA"/>
</dbReference>
<dbReference type="PANTHER" id="PTHR43675">
    <property type="entry name" value="ARSENITE METHYLTRANSFERASE"/>
    <property type="match status" value="1"/>
</dbReference>
<name>A0A7X5HVV0_9FIRM</name>
<evidence type="ECO:0000256" key="4">
    <source>
        <dbReference type="ARBA" id="ARBA00034521"/>
    </source>
</evidence>
<dbReference type="GO" id="GO:0032259">
    <property type="term" value="P:methylation"/>
    <property type="evidence" value="ECO:0007669"/>
    <property type="project" value="UniProtKB-KW"/>
</dbReference>
<dbReference type="NCBIfam" id="NF008823">
    <property type="entry name" value="PRK11873.1"/>
    <property type="match status" value="1"/>
</dbReference>
<dbReference type="GO" id="GO:0030791">
    <property type="term" value="F:arsenite methyltransferase activity"/>
    <property type="evidence" value="ECO:0007669"/>
    <property type="project" value="UniProtKB-EC"/>
</dbReference>
<comment type="similarity">
    <text evidence="3">Belongs to the methyltransferase superfamily. Arsenite methyltransferase family.</text>
</comment>
<comment type="catalytic activity">
    <reaction evidence="8">
        <text>arsenic triglutathione + 3 [thioredoxin]-dithiol + 3 S-adenosyl-L-methionine = trimethylarsine + 3 [thioredoxin]-disulfide + 3 glutathione + 3 S-adenosyl-L-homocysteine + 3 H(+)</text>
        <dbReference type="Rhea" id="RHEA:69432"/>
        <dbReference type="Rhea" id="RHEA-COMP:10698"/>
        <dbReference type="Rhea" id="RHEA-COMP:10700"/>
        <dbReference type="ChEBI" id="CHEBI:15378"/>
        <dbReference type="ChEBI" id="CHEBI:27130"/>
        <dbReference type="ChEBI" id="CHEBI:29950"/>
        <dbReference type="ChEBI" id="CHEBI:50058"/>
        <dbReference type="ChEBI" id="CHEBI:57856"/>
        <dbReference type="ChEBI" id="CHEBI:57925"/>
        <dbReference type="ChEBI" id="CHEBI:59789"/>
        <dbReference type="ChEBI" id="CHEBI:183640"/>
        <dbReference type="EC" id="2.1.1.137"/>
    </reaction>
</comment>
<evidence type="ECO:0000256" key="3">
    <source>
        <dbReference type="ARBA" id="ARBA00034487"/>
    </source>
</evidence>
<keyword evidence="1 10" id="KW-0808">Transferase</keyword>
<proteinExistence type="inferred from homology"/>
<evidence type="ECO:0000313" key="10">
    <source>
        <dbReference type="EMBL" id="NDL67569.1"/>
    </source>
</evidence>
<comment type="catalytic activity">
    <reaction evidence="7">
        <text>arsenic triglutathione + 2 [thioredoxin]-dithiol + 2 S-adenosyl-L-methionine + H2O = dimethylarsinous acid + 2 [thioredoxin]-disulfide + 3 glutathione + 2 S-adenosyl-L-homocysteine + 2 H(+)</text>
        <dbReference type="Rhea" id="RHEA:69464"/>
        <dbReference type="Rhea" id="RHEA-COMP:10698"/>
        <dbReference type="Rhea" id="RHEA-COMP:10700"/>
        <dbReference type="ChEBI" id="CHEBI:15377"/>
        <dbReference type="ChEBI" id="CHEBI:15378"/>
        <dbReference type="ChEBI" id="CHEBI:23808"/>
        <dbReference type="ChEBI" id="CHEBI:29950"/>
        <dbReference type="ChEBI" id="CHEBI:50058"/>
        <dbReference type="ChEBI" id="CHEBI:57856"/>
        <dbReference type="ChEBI" id="CHEBI:57925"/>
        <dbReference type="ChEBI" id="CHEBI:59789"/>
        <dbReference type="ChEBI" id="CHEBI:183640"/>
        <dbReference type="EC" id="2.1.1.137"/>
    </reaction>
</comment>
<reference evidence="10 11" key="1">
    <citation type="submission" date="2020-01" db="EMBL/GenBank/DDBJ databases">
        <title>Anaeroalcalibacter tamaniensis gen. nov., sp. nov., moderately halophilic strictly anaerobic fermenter bacterium from mud volcano of Taman peninsula.</title>
        <authorList>
            <person name="Frolova A."/>
            <person name="Merkel A.Y."/>
            <person name="Slobodkin A.I."/>
        </authorList>
    </citation>
    <scope>NUCLEOTIDE SEQUENCE [LARGE SCALE GENOMIC DNA]</scope>
    <source>
        <strain evidence="10 11">F-3ap</strain>
    </source>
</reference>
<dbReference type="PANTHER" id="PTHR43675:SF8">
    <property type="entry name" value="ARSENITE METHYLTRANSFERASE"/>
    <property type="match status" value="1"/>
</dbReference>
<evidence type="ECO:0000256" key="2">
    <source>
        <dbReference type="ARBA" id="ARBA00022691"/>
    </source>
</evidence>
<evidence type="ECO:0000256" key="8">
    <source>
        <dbReference type="ARBA" id="ARBA00048428"/>
    </source>
</evidence>
<dbReference type="InterPro" id="IPR025714">
    <property type="entry name" value="Methyltranfer_dom"/>
</dbReference>
<dbReference type="EC" id="2.1.1.137" evidence="4"/>
<evidence type="ECO:0000256" key="1">
    <source>
        <dbReference type="ARBA" id="ARBA00022679"/>
    </source>
</evidence>
<organism evidence="10 11">
    <name type="scientific">Anaerotalea alkaliphila</name>
    <dbReference type="NCBI Taxonomy" id="2662126"/>
    <lineage>
        <taxon>Bacteria</taxon>
        <taxon>Bacillati</taxon>
        <taxon>Bacillota</taxon>
        <taxon>Clostridia</taxon>
        <taxon>Eubacteriales</taxon>
        <taxon>Anaerotalea</taxon>
    </lineage>
</organism>
<comment type="catalytic activity">
    <reaction evidence="6">
        <text>arsenic triglutathione + [thioredoxin]-dithiol + S-adenosyl-L-methionine + 2 H2O = methylarsonous acid + [thioredoxin]-disulfide + 3 glutathione + S-adenosyl-L-homocysteine + H(+)</text>
        <dbReference type="Rhea" id="RHEA:69460"/>
        <dbReference type="Rhea" id="RHEA-COMP:10698"/>
        <dbReference type="Rhea" id="RHEA-COMP:10700"/>
        <dbReference type="ChEBI" id="CHEBI:15377"/>
        <dbReference type="ChEBI" id="CHEBI:15378"/>
        <dbReference type="ChEBI" id="CHEBI:17826"/>
        <dbReference type="ChEBI" id="CHEBI:29950"/>
        <dbReference type="ChEBI" id="CHEBI:50058"/>
        <dbReference type="ChEBI" id="CHEBI:57856"/>
        <dbReference type="ChEBI" id="CHEBI:57925"/>
        <dbReference type="ChEBI" id="CHEBI:59789"/>
        <dbReference type="ChEBI" id="CHEBI:183640"/>
        <dbReference type="EC" id="2.1.1.137"/>
    </reaction>
</comment>
<dbReference type="InterPro" id="IPR029063">
    <property type="entry name" value="SAM-dependent_MTases_sf"/>
</dbReference>
<evidence type="ECO:0000256" key="6">
    <source>
        <dbReference type="ARBA" id="ARBA00047941"/>
    </source>
</evidence>
<dbReference type="Gene3D" id="3.40.50.150">
    <property type="entry name" value="Vaccinia Virus protein VP39"/>
    <property type="match status" value="1"/>
</dbReference>
<sequence>MKKKEEIRGFIRKNYKAVALKGADGGCGCGDGCCGTGPVDIQGTSASLGYDEKDLAQIPGGANMGLGCGNPVAIAGLKEGETVLDLGSGGGMDCFLARSRVGEAGHVIGVDMTPEMLELARKNAEESGFANVEFRLGEIEHLPVADASVDVVISNCVINLALDKAQVFKDAYRVLKAGGRLSVSDVVATAPLPEEVQRSLEMVAGCIGGAAYVEEIRHMLEAAGFVDIRLTPKDNSRQILESWVPGHGVEEYVASFMIEARKEG</sequence>
<keyword evidence="2" id="KW-0949">S-adenosyl-L-methionine</keyword>
<dbReference type="InterPro" id="IPR026669">
    <property type="entry name" value="Arsenite_MeTrfase-like"/>
</dbReference>
<evidence type="ECO:0000256" key="7">
    <source>
        <dbReference type="ARBA" id="ARBA00047943"/>
    </source>
</evidence>
<gene>
    <name evidence="10" type="ORF">GXN74_07400</name>
</gene>
<protein>
    <recommendedName>
        <fullName evidence="5">Arsenite methyltransferase</fullName>
        <ecNumber evidence="4">2.1.1.137</ecNumber>
    </recommendedName>
</protein>
<dbReference type="RefSeq" id="WP_162370295.1">
    <property type="nucleotide sequence ID" value="NZ_JAAEEH010000016.1"/>
</dbReference>
<comment type="caution">
    <text evidence="10">The sequence shown here is derived from an EMBL/GenBank/DDBJ whole genome shotgun (WGS) entry which is preliminary data.</text>
</comment>
<feature type="domain" description="Methyltransferase" evidence="9">
    <location>
        <begin position="78"/>
        <end position="224"/>
    </location>
</feature>
<dbReference type="Pfam" id="PF13847">
    <property type="entry name" value="Methyltransf_31"/>
    <property type="match status" value="1"/>
</dbReference>
<evidence type="ECO:0000256" key="5">
    <source>
        <dbReference type="ARBA" id="ARBA00034545"/>
    </source>
</evidence>
<dbReference type="SUPFAM" id="SSF53335">
    <property type="entry name" value="S-adenosyl-L-methionine-dependent methyltransferases"/>
    <property type="match status" value="1"/>
</dbReference>
<dbReference type="CDD" id="cd02440">
    <property type="entry name" value="AdoMet_MTases"/>
    <property type="match status" value="1"/>
</dbReference>
<accession>A0A7X5HVV0</accession>
<evidence type="ECO:0000259" key="9">
    <source>
        <dbReference type="Pfam" id="PF13847"/>
    </source>
</evidence>